<reference evidence="1" key="1">
    <citation type="submission" date="2022-04" db="EMBL/GenBank/DDBJ databases">
        <title>Genome of the entomopathogenic fungus Entomophthora muscae.</title>
        <authorList>
            <person name="Elya C."/>
            <person name="Lovett B.R."/>
            <person name="Lee E."/>
            <person name="Macias A.M."/>
            <person name="Hajek A.E."/>
            <person name="De Bivort B.L."/>
            <person name="Kasson M.T."/>
            <person name="De Fine Licht H.H."/>
            <person name="Stajich J.E."/>
        </authorList>
    </citation>
    <scope>NUCLEOTIDE SEQUENCE</scope>
    <source>
        <strain evidence="1">Berkeley</strain>
    </source>
</reference>
<gene>
    <name evidence="1" type="ORF">DSO57_1039817</name>
</gene>
<organism evidence="1 2">
    <name type="scientific">Entomophthora muscae</name>
    <dbReference type="NCBI Taxonomy" id="34485"/>
    <lineage>
        <taxon>Eukaryota</taxon>
        <taxon>Fungi</taxon>
        <taxon>Fungi incertae sedis</taxon>
        <taxon>Zoopagomycota</taxon>
        <taxon>Entomophthoromycotina</taxon>
        <taxon>Entomophthoromycetes</taxon>
        <taxon>Entomophthorales</taxon>
        <taxon>Entomophthoraceae</taxon>
        <taxon>Entomophthora</taxon>
    </lineage>
</organism>
<evidence type="ECO:0000313" key="2">
    <source>
        <dbReference type="Proteomes" id="UP001165960"/>
    </source>
</evidence>
<dbReference type="Proteomes" id="UP001165960">
    <property type="component" value="Unassembled WGS sequence"/>
</dbReference>
<dbReference type="EMBL" id="QTSX02005688">
    <property type="protein sequence ID" value="KAJ9059306.1"/>
    <property type="molecule type" value="Genomic_DNA"/>
</dbReference>
<protein>
    <submittedName>
        <fullName evidence="1">Uncharacterized protein</fullName>
    </submittedName>
</protein>
<proteinExistence type="predicted"/>
<keyword evidence="2" id="KW-1185">Reference proteome</keyword>
<evidence type="ECO:0000313" key="1">
    <source>
        <dbReference type="EMBL" id="KAJ9059306.1"/>
    </source>
</evidence>
<accession>A0ACC2SAJ7</accession>
<name>A0ACC2SAJ7_9FUNG</name>
<sequence>MSREALAGLTHGEGASKWAVTAYKDAQLVRLDPVSLSGVYCVNSIELVWDVLMMLSFKNVQEMGWAHAAACFCFPLEHTLSYLLDNFGRVVGKLAIADATAVKKTKILLEDFGLAWSANEMGVLAAMELTFAKTKHNKKISAVYNKLCKFTEVFAGQRLHLVVYLGLYSSLGWVRRLRTWTGSFWGLTRPGSPWMGRRSPRVQLSGSRHPGHPGPG</sequence>
<comment type="caution">
    <text evidence="1">The sequence shown here is derived from an EMBL/GenBank/DDBJ whole genome shotgun (WGS) entry which is preliminary data.</text>
</comment>